<dbReference type="SMART" id="SM00072">
    <property type="entry name" value="GuKc"/>
    <property type="match status" value="1"/>
</dbReference>
<keyword evidence="2" id="KW-0808">Transferase</keyword>
<keyword evidence="3 5" id="KW-0418">Kinase</keyword>
<dbReference type="Pfam" id="PF00625">
    <property type="entry name" value="Guanylate_kin"/>
    <property type="match status" value="2"/>
</dbReference>
<dbReference type="Proteomes" id="UP000031737">
    <property type="component" value="Unassembled WGS sequence"/>
</dbReference>
<comment type="caution">
    <text evidence="5">The sequence shown here is derived from an EMBL/GenBank/DDBJ whole genome shotgun (WGS) entry which is preliminary data.</text>
</comment>
<sequence>MQRLADLLIFVGPSGGGKSTLIAHLLQTWPHQFSFCTSHTTRKPRRGEVDGKHYHFVSRDTFKHMIHRGEFVEYNRVFSSSGSKDEANASGRSDIRNGGNLLAEDDADYYGTSKRELHGILGANKVAVLDTDITGAINIKKYCGNFVNDSSSHLETPLRVQVVLVKLPSLDLLKERLHLRGSESEASLQRRLSASEKLMKWCTAHPDFFHCDLVNLSLDICKSELRSFVRRSVLQNACRL</sequence>
<evidence type="ECO:0000256" key="3">
    <source>
        <dbReference type="ARBA" id="ARBA00022777"/>
    </source>
</evidence>
<evidence type="ECO:0000259" key="4">
    <source>
        <dbReference type="PROSITE" id="PS50052"/>
    </source>
</evidence>
<dbReference type="PANTHER" id="PTHR23117:SF13">
    <property type="entry name" value="GUANYLATE KINASE"/>
    <property type="match status" value="1"/>
</dbReference>
<dbReference type="PROSITE" id="PS00856">
    <property type="entry name" value="GUANYLATE_KINASE_1"/>
    <property type="match status" value="1"/>
</dbReference>
<proteinExistence type="inferred from homology"/>
<accession>A0A061JCZ0</accession>
<dbReference type="GO" id="GO:0005829">
    <property type="term" value="C:cytosol"/>
    <property type="evidence" value="ECO:0007669"/>
    <property type="project" value="TreeGrafter"/>
</dbReference>
<comment type="similarity">
    <text evidence="1">Belongs to the guanylate kinase family.</text>
</comment>
<evidence type="ECO:0000256" key="2">
    <source>
        <dbReference type="ARBA" id="ARBA00022679"/>
    </source>
</evidence>
<evidence type="ECO:0000313" key="6">
    <source>
        <dbReference type="Proteomes" id="UP000031737"/>
    </source>
</evidence>
<dbReference type="CDD" id="cd00071">
    <property type="entry name" value="GMPK"/>
    <property type="match status" value="1"/>
</dbReference>
<gene>
    <name evidence="5" type="ORF">TRSC58_01112</name>
</gene>
<dbReference type="InterPro" id="IPR008144">
    <property type="entry name" value="Guanylate_kin-like_dom"/>
</dbReference>
<keyword evidence="6" id="KW-1185">Reference proteome</keyword>
<dbReference type="GO" id="GO:0004385">
    <property type="term" value="F:GMP kinase activity"/>
    <property type="evidence" value="ECO:0007669"/>
    <property type="project" value="TreeGrafter"/>
</dbReference>
<reference evidence="5" key="1">
    <citation type="submission" date="2013-07" db="EMBL/GenBank/DDBJ databases">
        <authorList>
            <person name="Stoco P.H."/>
            <person name="Wagner G."/>
            <person name="Gerber A."/>
            <person name="Zaha A."/>
            <person name="Thompson C."/>
            <person name="Bartholomeu D.C."/>
            <person name="Luckemeyer D.D."/>
            <person name="Bahia D."/>
            <person name="Loreto E."/>
            <person name="Prestes E.B."/>
            <person name="Lima F.M."/>
            <person name="Rodrigues-Luiz G."/>
            <person name="Vallejo G.A."/>
            <person name="Filho J.F."/>
            <person name="Monteiro K.M."/>
            <person name="Tyler K.M."/>
            <person name="de Almeida L.G."/>
            <person name="Ortiz M.F."/>
            <person name="Siervo M.A."/>
            <person name="de Moraes M.H."/>
            <person name="Cunha O.L."/>
            <person name="Mendonca-Neto R."/>
            <person name="Silva R."/>
            <person name="Teixeira S.M."/>
            <person name="Murta S.M."/>
            <person name="Sincero T.C."/>
            <person name="Mendes T.A."/>
            <person name="Urmenyi T.P."/>
            <person name="Silva V.G."/>
            <person name="da Rocha W.D."/>
            <person name="Andersson B."/>
            <person name="Romanha A.J."/>
            <person name="Steindel M."/>
            <person name="de Vasconcelos A.T."/>
            <person name="Grisard E.C."/>
        </authorList>
    </citation>
    <scope>NUCLEOTIDE SEQUENCE [LARGE SCALE GENOMIC DNA]</scope>
    <source>
        <strain evidence="5">SC58</strain>
    </source>
</reference>
<dbReference type="AlphaFoldDB" id="A0A061JCZ0"/>
<dbReference type="InterPro" id="IPR020590">
    <property type="entry name" value="Guanylate_kinase_CS"/>
</dbReference>
<dbReference type="EMBL" id="AUPL01001112">
    <property type="protein sequence ID" value="ESL11147.1"/>
    <property type="molecule type" value="Genomic_DNA"/>
</dbReference>
<dbReference type="VEuPathDB" id="TriTrypDB:TRSC58_01112"/>
<name>A0A061JCZ0_TRYRA</name>
<organism evidence="5 6">
    <name type="scientific">Trypanosoma rangeli SC58</name>
    <dbReference type="NCBI Taxonomy" id="429131"/>
    <lineage>
        <taxon>Eukaryota</taxon>
        <taxon>Discoba</taxon>
        <taxon>Euglenozoa</taxon>
        <taxon>Kinetoplastea</taxon>
        <taxon>Metakinetoplastina</taxon>
        <taxon>Trypanosomatida</taxon>
        <taxon>Trypanosomatidae</taxon>
        <taxon>Trypanosoma</taxon>
        <taxon>Herpetosoma</taxon>
    </lineage>
</organism>
<evidence type="ECO:0000256" key="1">
    <source>
        <dbReference type="ARBA" id="ARBA00005790"/>
    </source>
</evidence>
<feature type="domain" description="Guanylate kinase-like" evidence="4">
    <location>
        <begin position="5"/>
        <end position="230"/>
    </location>
</feature>
<dbReference type="SUPFAM" id="SSF52540">
    <property type="entry name" value="P-loop containing nucleoside triphosphate hydrolases"/>
    <property type="match status" value="1"/>
</dbReference>
<dbReference type="PROSITE" id="PS50052">
    <property type="entry name" value="GUANYLATE_KINASE_2"/>
    <property type="match status" value="1"/>
</dbReference>
<evidence type="ECO:0000313" key="5">
    <source>
        <dbReference type="EMBL" id="ESL11147.1"/>
    </source>
</evidence>
<dbReference type="OrthoDB" id="6334211at2759"/>
<protein>
    <submittedName>
        <fullName evidence="5">Guanylate kinase</fullName>
    </submittedName>
</protein>
<dbReference type="InterPro" id="IPR027417">
    <property type="entry name" value="P-loop_NTPase"/>
</dbReference>
<dbReference type="Gene3D" id="3.40.50.300">
    <property type="entry name" value="P-loop containing nucleotide triphosphate hydrolases"/>
    <property type="match status" value="1"/>
</dbReference>
<dbReference type="PANTHER" id="PTHR23117">
    <property type="entry name" value="GUANYLATE KINASE-RELATED"/>
    <property type="match status" value="1"/>
</dbReference>
<dbReference type="InterPro" id="IPR008145">
    <property type="entry name" value="GK/Ca_channel_bsu"/>
</dbReference>